<dbReference type="InterPro" id="IPR020946">
    <property type="entry name" value="Flavin_mOase-like"/>
</dbReference>
<dbReference type="AlphaFoldDB" id="A0A238F1T2"/>
<comment type="similarity">
    <text evidence="1">Belongs to the FAD-binding monooxygenase family.</text>
</comment>
<dbReference type="GO" id="GO:0004499">
    <property type="term" value="F:N,N-dimethylaniline monooxygenase activity"/>
    <property type="evidence" value="ECO:0007669"/>
    <property type="project" value="InterPro"/>
</dbReference>
<dbReference type="EMBL" id="FMSP01000001">
    <property type="protein sequence ID" value="SCV66975.1"/>
    <property type="molecule type" value="Genomic_DNA"/>
</dbReference>
<keyword evidence="6" id="KW-1185">Reference proteome</keyword>
<evidence type="ECO:0000256" key="1">
    <source>
        <dbReference type="ARBA" id="ARBA00010139"/>
    </source>
</evidence>
<dbReference type="GO" id="GO:0050660">
    <property type="term" value="F:flavin adenine dinucleotide binding"/>
    <property type="evidence" value="ECO:0007669"/>
    <property type="project" value="InterPro"/>
</dbReference>
<dbReference type="STRING" id="269621.A0A238F1T2"/>
<keyword evidence="4" id="KW-0560">Oxidoreductase</keyword>
<dbReference type="SUPFAM" id="SSF51905">
    <property type="entry name" value="FAD/NAD(P)-binding domain"/>
    <property type="match status" value="2"/>
</dbReference>
<dbReference type="Proteomes" id="UP000198372">
    <property type="component" value="Unassembled WGS sequence"/>
</dbReference>
<dbReference type="Pfam" id="PF00743">
    <property type="entry name" value="FMO-like"/>
    <property type="match status" value="1"/>
</dbReference>
<keyword evidence="3" id="KW-0274">FAD</keyword>
<evidence type="ECO:0000256" key="3">
    <source>
        <dbReference type="ARBA" id="ARBA00022827"/>
    </source>
</evidence>
<protein>
    <submittedName>
        <fullName evidence="5">BQ2448_5621 protein</fullName>
    </submittedName>
</protein>
<dbReference type="InterPro" id="IPR051209">
    <property type="entry name" value="FAD-bind_Monooxygenase_sf"/>
</dbReference>
<dbReference type="PANTHER" id="PTHR42877:SF4">
    <property type="entry name" value="FAD_NAD(P)-BINDING DOMAIN-CONTAINING PROTEIN-RELATED"/>
    <property type="match status" value="1"/>
</dbReference>
<evidence type="ECO:0000256" key="4">
    <source>
        <dbReference type="ARBA" id="ARBA00023002"/>
    </source>
</evidence>
<dbReference type="Gene3D" id="3.50.50.60">
    <property type="entry name" value="FAD/NAD(P)-binding domain"/>
    <property type="match status" value="3"/>
</dbReference>
<evidence type="ECO:0000313" key="5">
    <source>
        <dbReference type="EMBL" id="SCV66975.1"/>
    </source>
</evidence>
<evidence type="ECO:0000313" key="6">
    <source>
        <dbReference type="Proteomes" id="UP000198372"/>
    </source>
</evidence>
<dbReference type="InterPro" id="IPR036188">
    <property type="entry name" value="FAD/NAD-bd_sf"/>
</dbReference>
<dbReference type="OrthoDB" id="74360at2759"/>
<gene>
    <name evidence="5" type="ORF">BQ2448_5621</name>
</gene>
<evidence type="ECO:0000256" key="2">
    <source>
        <dbReference type="ARBA" id="ARBA00022630"/>
    </source>
</evidence>
<proteinExistence type="inferred from homology"/>
<dbReference type="GO" id="GO:0050661">
    <property type="term" value="F:NADP binding"/>
    <property type="evidence" value="ECO:0007669"/>
    <property type="project" value="InterPro"/>
</dbReference>
<organism evidence="5 6">
    <name type="scientific">Microbotryum intermedium</name>
    <dbReference type="NCBI Taxonomy" id="269621"/>
    <lineage>
        <taxon>Eukaryota</taxon>
        <taxon>Fungi</taxon>
        <taxon>Dikarya</taxon>
        <taxon>Basidiomycota</taxon>
        <taxon>Pucciniomycotina</taxon>
        <taxon>Microbotryomycetes</taxon>
        <taxon>Microbotryales</taxon>
        <taxon>Microbotryaceae</taxon>
        <taxon>Microbotryum</taxon>
    </lineage>
</organism>
<keyword evidence="2" id="KW-0285">Flavoprotein</keyword>
<dbReference type="PANTHER" id="PTHR42877">
    <property type="entry name" value="L-ORNITHINE N(5)-MONOOXYGENASE-RELATED"/>
    <property type="match status" value="1"/>
</dbReference>
<sequence>MTPKPKNQPTIAIIGGGLSGLTLALELKKKLGLEKTVTIYEKHPHEVGGTWRDNYYPGCACDVPSHWYSLSTELNPDWTSKYSGQAEIQKYWQGIYKKHNLAKQTKFDSTFIKGEWNAAEQGYTVEFKRKDGSTFTIKCDVLVSCIGGFSTPLDKPHGMKGIDSFKGPVFHSARWRKDVDLKGKRVAVIGNGCSAAQFIPILAEEKSTQVINFSRTPSWFAPRDQKNYSGVTKAAFRYIPGVMRTYRNFIAITSDSRFVVWWLQFSTLRHYVEEYMANYIRQNSPEKYHDFLVPKYPFGCKRVIMDPGYLQCLFRSNVELITDGIATITEKGLLGKSGKEYEFDVLILGTGFDVSEVGLGINVVGRNGKTVTEQWKEQNGPQAYLGTTISNYPNFYSVLGPNVASGTASVVYSTEAQVNYIVKMIEPMVKYGVKSFECKVEVEQQYNEYIQNRLKGTVWNGGCTSYYKLGEKVVATFPGPTSEFVWRTRKPKFENFTQTGGTVRVAARHAQKKIAKWFTLFALIALFRKYGYKRIRNEVVLWLLMRYQEVIPIINRVRGRVQ</sequence>
<reference evidence="6" key="1">
    <citation type="submission" date="2016-09" db="EMBL/GenBank/DDBJ databases">
        <authorList>
            <person name="Jeantristanb JTB J.-T."/>
            <person name="Ricardo R."/>
        </authorList>
    </citation>
    <scope>NUCLEOTIDE SEQUENCE [LARGE SCALE GENOMIC DNA]</scope>
</reference>
<accession>A0A238F1T2</accession>
<name>A0A238F1T2_9BASI</name>